<comment type="caution">
    <text evidence="2">The sequence shown here is derived from an EMBL/GenBank/DDBJ whole genome shotgun (WGS) entry which is preliminary data.</text>
</comment>
<keyword evidence="3" id="KW-1185">Reference proteome</keyword>
<organism evidence="2 3">
    <name type="scientific">Mycena metata</name>
    <dbReference type="NCBI Taxonomy" id="1033252"/>
    <lineage>
        <taxon>Eukaryota</taxon>
        <taxon>Fungi</taxon>
        <taxon>Dikarya</taxon>
        <taxon>Basidiomycota</taxon>
        <taxon>Agaricomycotina</taxon>
        <taxon>Agaricomycetes</taxon>
        <taxon>Agaricomycetidae</taxon>
        <taxon>Agaricales</taxon>
        <taxon>Marasmiineae</taxon>
        <taxon>Mycenaceae</taxon>
        <taxon>Mycena</taxon>
    </lineage>
</organism>
<protein>
    <submittedName>
        <fullName evidence="2">Uncharacterized protein</fullName>
    </submittedName>
</protein>
<sequence length="200" mass="21385">MEARALPVFYCRSESSLPPWGARESAISSDTDAALFLACLSAPQPTSKPNLHTAHMECFYPSPRHRPGPDTGRSGAMKHTTSAAGPGLSAITHRYFCARRCSPAADSRATGTSRLPVSPAYLPPCNRPTFLDTACSSQRDLGRVSAFCPPSTPLHLRPIIPHLPLGVLACYRKKGGAALTAGERVAWPSRTTRACQCPPC</sequence>
<gene>
    <name evidence="2" type="ORF">B0H16DRAFT_1886979</name>
</gene>
<evidence type="ECO:0000313" key="3">
    <source>
        <dbReference type="Proteomes" id="UP001215598"/>
    </source>
</evidence>
<accession>A0AAD7J2L5</accession>
<proteinExistence type="predicted"/>
<dbReference type="Proteomes" id="UP001215598">
    <property type="component" value="Unassembled WGS sequence"/>
</dbReference>
<evidence type="ECO:0000313" key="2">
    <source>
        <dbReference type="EMBL" id="KAJ7753167.1"/>
    </source>
</evidence>
<dbReference type="EMBL" id="JARKIB010000056">
    <property type="protein sequence ID" value="KAJ7753167.1"/>
    <property type="molecule type" value="Genomic_DNA"/>
</dbReference>
<name>A0AAD7J2L5_9AGAR</name>
<evidence type="ECO:0000256" key="1">
    <source>
        <dbReference type="SAM" id="MobiDB-lite"/>
    </source>
</evidence>
<feature type="region of interest" description="Disordered" evidence="1">
    <location>
        <begin position="64"/>
        <end position="83"/>
    </location>
</feature>
<reference evidence="2" key="1">
    <citation type="submission" date="2023-03" db="EMBL/GenBank/DDBJ databases">
        <title>Massive genome expansion in bonnet fungi (Mycena s.s.) driven by repeated elements and novel gene families across ecological guilds.</title>
        <authorList>
            <consortium name="Lawrence Berkeley National Laboratory"/>
            <person name="Harder C.B."/>
            <person name="Miyauchi S."/>
            <person name="Viragh M."/>
            <person name="Kuo A."/>
            <person name="Thoen E."/>
            <person name="Andreopoulos B."/>
            <person name="Lu D."/>
            <person name="Skrede I."/>
            <person name="Drula E."/>
            <person name="Henrissat B."/>
            <person name="Morin E."/>
            <person name="Kohler A."/>
            <person name="Barry K."/>
            <person name="LaButti K."/>
            <person name="Morin E."/>
            <person name="Salamov A."/>
            <person name="Lipzen A."/>
            <person name="Mereny Z."/>
            <person name="Hegedus B."/>
            <person name="Baldrian P."/>
            <person name="Stursova M."/>
            <person name="Weitz H."/>
            <person name="Taylor A."/>
            <person name="Grigoriev I.V."/>
            <person name="Nagy L.G."/>
            <person name="Martin F."/>
            <person name="Kauserud H."/>
        </authorList>
    </citation>
    <scope>NUCLEOTIDE SEQUENCE</scope>
    <source>
        <strain evidence="2">CBHHK182m</strain>
    </source>
</reference>
<dbReference type="AlphaFoldDB" id="A0AAD7J2L5"/>